<organism evidence="1">
    <name type="scientific">Batis maritima</name>
    <name type="common">Maritime saltwort</name>
    <dbReference type="NCBI Taxonomy" id="4436"/>
    <lineage>
        <taxon>Eukaryota</taxon>
        <taxon>Viridiplantae</taxon>
        <taxon>Streptophyta</taxon>
        <taxon>Embryophyta</taxon>
        <taxon>Tracheophyta</taxon>
        <taxon>Spermatophyta</taxon>
        <taxon>Magnoliopsida</taxon>
        <taxon>eudicotyledons</taxon>
        <taxon>Gunneridae</taxon>
        <taxon>Pentapetalae</taxon>
        <taxon>rosids</taxon>
        <taxon>malvids</taxon>
        <taxon>Brassicales</taxon>
        <taxon>Bataceae</taxon>
        <taxon>Batis</taxon>
    </lineage>
</organism>
<gene>
    <name evidence="1" type="primary">orf117</name>
</gene>
<keyword evidence="1" id="KW-0496">Mitochondrion</keyword>
<sequence length="117" mass="13570">MFDSLFHYQVGKISKTSERWVGYGTTLGLGPRSRYGNTSEEGNTIIRARKAYHEKTFYEVRIETTISSLSKRSQLSHPTGKRIPRVRRLPCCDRGCHKPKSPDREYGYHYVSKMRLA</sequence>
<proteinExistence type="predicted"/>
<evidence type="ECO:0000313" key="1">
    <source>
        <dbReference type="EMBL" id="AIC83378.1"/>
    </source>
</evidence>
<dbReference type="EMBL" id="KJ820684">
    <property type="protein sequence ID" value="AIC83378.1"/>
    <property type="molecule type" value="Genomic_DNA"/>
</dbReference>
<reference evidence="1" key="1">
    <citation type="journal article" date="2014" name="Mitochondrion">
        <title>Comparative analysis of 11 Brassicales mitochondrial genomes and the mitochondrial transcriptome of Brassica oleracea.</title>
        <authorList>
            <person name="Grewe F."/>
            <person name="Edger P.P."/>
            <person name="Keren I."/>
            <person name="Sultan L."/>
            <person name="Pires J.C."/>
            <person name="Ostersetzer-Biran O."/>
            <person name="Mower J.P."/>
        </authorList>
    </citation>
    <scope>NUCLEOTIDE SEQUENCE</scope>
</reference>
<accession>A0A068BHN4</accession>
<name>A0A068BHN4_BATMA</name>
<dbReference type="GeneID" id="19736978"/>
<geneLocation type="mitochondrion" evidence="1"/>
<dbReference type="AlphaFoldDB" id="A0A068BHN4"/>
<dbReference type="RefSeq" id="YP_009045775.1">
    <property type="nucleotide sequence ID" value="NC_024429.1"/>
</dbReference>
<protein>
    <submittedName>
        <fullName evidence="1">Orf117</fullName>
    </submittedName>
</protein>